<evidence type="ECO:0000313" key="2">
    <source>
        <dbReference type="WBParaSite" id="PS1159_v2.g4403.t1"/>
    </source>
</evidence>
<dbReference type="WBParaSite" id="PS1159_v2.g4403.t1">
    <property type="protein sequence ID" value="PS1159_v2.g4403.t1"/>
    <property type="gene ID" value="PS1159_v2.g4403"/>
</dbReference>
<organism evidence="1 2">
    <name type="scientific">Panagrolaimus sp. PS1159</name>
    <dbReference type="NCBI Taxonomy" id="55785"/>
    <lineage>
        <taxon>Eukaryota</taxon>
        <taxon>Metazoa</taxon>
        <taxon>Ecdysozoa</taxon>
        <taxon>Nematoda</taxon>
        <taxon>Chromadorea</taxon>
        <taxon>Rhabditida</taxon>
        <taxon>Tylenchina</taxon>
        <taxon>Panagrolaimomorpha</taxon>
        <taxon>Panagrolaimoidea</taxon>
        <taxon>Panagrolaimidae</taxon>
        <taxon>Panagrolaimus</taxon>
    </lineage>
</organism>
<sequence length="1163" mass="131816">EKLILESLKNGDGLIWRRHEKPIETKFDIKFVQFCEDQISQADEVSFSESIAFVHLFFVYVSSADEYRTQIRHRISEWFGMLNKAGNSQWLIIFDSTKAKEKKNRGSVMEKIKSDFSKHQEKLIEISDTVPSSSTDVSSRFLACFLSSLDKFLANYERSYAQLKGNWESDDWSISAFVNQQFNLCRFYWNLGLYDCVLGELDKIDLLITEIIYSSTETRPTWLNSLSASGYGPSCPLLRMLMHVEGVADNVSLIELRTFLLANQILSLFYIYNSRSLKAASSTPTSSGGNENNGKSILSNDFATILLRYAHACTQKIGNENIELGVKNDDILSQAWQVLLSTDVLELCQYFIELDALQNSTGYICQLLCLKCNNLDSLYHSPPSSRTALALWIKTTVGQRNADVLGRATAEALNILRRTFVDRTDLEGSPDQGRSLEQFYEDSLLEAIKLLRIYSWEKAADGFMKKLFDCYRENGNTNEAKILYLKLLKRIFNDCRVLSLLLYYCKLGVDEYEIELKEDRELWVNVLLVLVLGSELKEDRETYGQRMLHEAEKEQEKLKKYNFAFGCPLKFPLQVLKVSDNFLSTLLTSSIKFNVTLTNAFDFSIPNCKIKAVFKKLTKIAIEPLNPSFVASLSSTDAHSRCACPTIGLLGKESNPNAILQSSIDTIEDDSIFFKAMNGTIENGNNLISLKPGKNEINFYGIAFPVGCFVLNHFEIEIAKSLTFFLHFQKEISQIATLDNIFLSVDVRKPVVKAKIVPDKLIAGIAQKIILEVTAGTTSVMKSNPLIVSFEGDSNLMEFQGSSGKWTKSISLNVPDLQPYDTEILEIFLCLSLDQMHYSAEDSLIMRRQIKVEWLDQTWLIDLSFTPIMSLKMSTTIIEQRVLFSVDIKRTDSLDFLDLCLQSAELLQHQSIAKPPIPAKLINSKLQNIAAHSLHRIVWELPPSKVDKSIPIKHLLTLKYNFEKKKNCAEGLNGIIPECAIEKDYCFEWKQELPISKAEYDICAQIIADNISLCRVDSECSLVVSLRRMSNHVDSRVIIIIDADSDYWTVNDKIAVVPVKESGVGQTSFTIIPRQIGLLPYPSVYIHQCNPDFNEKDSISDTTALGERLSSYHRLQARQFRVVAARQAAEDSTSQGNTSTTGSIRQALKERSFQRLKKLIDRD</sequence>
<reference evidence="2" key="1">
    <citation type="submission" date="2022-11" db="UniProtKB">
        <authorList>
            <consortium name="WormBaseParasite"/>
        </authorList>
    </citation>
    <scope>IDENTIFICATION</scope>
</reference>
<proteinExistence type="predicted"/>
<name>A0AC35GE89_9BILA</name>
<accession>A0AC35GE89</accession>
<protein>
    <submittedName>
        <fullName evidence="2">Trafficking protein particle complex subunit 10</fullName>
    </submittedName>
</protein>
<dbReference type="Proteomes" id="UP000887580">
    <property type="component" value="Unplaced"/>
</dbReference>
<evidence type="ECO:0000313" key="1">
    <source>
        <dbReference type="Proteomes" id="UP000887580"/>
    </source>
</evidence>